<feature type="domain" description="Glycosyl transferase family 1" evidence="1">
    <location>
        <begin position="31"/>
        <end position="158"/>
    </location>
</feature>
<name>W1Y079_9ZZZZ</name>
<sequence>LIDNFYIDKMKTTVIYNPVDIKYIDSLKNEEIEDKYKYIFDENTIITSGRLTYQKGQWYLIRALKKVKKELPNAKLVILGQGELEKNLKKLVAELNLEDSVFFLGFKSNPFKYIKNSKVFVLPSLFEGFGNVITETMECGTIVISTDCKSGPKEILNPSNMEEKVNDMFIANYGILIPVFDGKVYNATEKLTKEEDILANTIIEVLKNMQLCLQLESKIFERVKDFEVNSIVKEWCKF</sequence>
<dbReference type="Gene3D" id="3.40.50.2000">
    <property type="entry name" value="Glycogen Phosphorylase B"/>
    <property type="match status" value="2"/>
</dbReference>
<dbReference type="SUPFAM" id="SSF53756">
    <property type="entry name" value="UDP-Glycosyltransferase/glycogen phosphorylase"/>
    <property type="match status" value="1"/>
</dbReference>
<dbReference type="GO" id="GO:0016757">
    <property type="term" value="F:glycosyltransferase activity"/>
    <property type="evidence" value="ECO:0007669"/>
    <property type="project" value="InterPro"/>
</dbReference>
<dbReference type="PANTHER" id="PTHR12526">
    <property type="entry name" value="GLYCOSYLTRANSFERASE"/>
    <property type="match status" value="1"/>
</dbReference>
<evidence type="ECO:0000259" key="1">
    <source>
        <dbReference type="Pfam" id="PF00534"/>
    </source>
</evidence>
<accession>W1Y079</accession>
<proteinExistence type="predicted"/>
<feature type="non-terminal residue" evidence="2">
    <location>
        <position position="1"/>
    </location>
</feature>
<comment type="caution">
    <text evidence="2">The sequence shown here is derived from an EMBL/GenBank/DDBJ whole genome shotgun (WGS) entry which is preliminary data.</text>
</comment>
<organism evidence="2">
    <name type="scientific">human gut metagenome</name>
    <dbReference type="NCBI Taxonomy" id="408170"/>
    <lineage>
        <taxon>unclassified sequences</taxon>
        <taxon>metagenomes</taxon>
        <taxon>organismal metagenomes</taxon>
    </lineage>
</organism>
<dbReference type="Pfam" id="PF00534">
    <property type="entry name" value="Glycos_transf_1"/>
    <property type="match status" value="1"/>
</dbReference>
<gene>
    <name evidence="2" type="ORF">Q604_UNBC09760G0001</name>
</gene>
<keyword evidence="2" id="KW-0808">Transferase</keyword>
<dbReference type="CDD" id="cd03811">
    <property type="entry name" value="GT4_GT28_WabH-like"/>
    <property type="match status" value="1"/>
</dbReference>
<protein>
    <submittedName>
        <fullName evidence="2">Glycosyl transferase, group 1</fullName>
    </submittedName>
</protein>
<dbReference type="InterPro" id="IPR001296">
    <property type="entry name" value="Glyco_trans_1"/>
</dbReference>
<dbReference type="EMBL" id="AZMM01009760">
    <property type="protein sequence ID" value="ETJ35922.1"/>
    <property type="molecule type" value="Genomic_DNA"/>
</dbReference>
<evidence type="ECO:0000313" key="2">
    <source>
        <dbReference type="EMBL" id="ETJ35922.1"/>
    </source>
</evidence>
<reference evidence="2" key="1">
    <citation type="submission" date="2013-12" db="EMBL/GenBank/DDBJ databases">
        <title>A Varibaculum cambriense genome reconstructed from a premature infant gut community with otherwise low bacterial novelty that shifts toward anaerobic metabolism during the third week of life.</title>
        <authorList>
            <person name="Brown C.T."/>
            <person name="Sharon I."/>
            <person name="Thomas B.C."/>
            <person name="Castelle C.J."/>
            <person name="Morowitz M.J."/>
            <person name="Banfield J.F."/>
        </authorList>
    </citation>
    <scope>NUCLEOTIDE SEQUENCE</scope>
</reference>
<dbReference type="AlphaFoldDB" id="W1Y079"/>
<dbReference type="PANTHER" id="PTHR12526:SF630">
    <property type="entry name" value="GLYCOSYLTRANSFERASE"/>
    <property type="match status" value="1"/>
</dbReference>